<dbReference type="GO" id="GO:0003908">
    <property type="term" value="F:methylated-DNA-[protein]-cysteine S-methyltransferase activity"/>
    <property type="evidence" value="ECO:0007669"/>
    <property type="project" value="UniProtKB-EC"/>
</dbReference>
<evidence type="ECO:0000313" key="10">
    <source>
        <dbReference type="EMBL" id="EJF87623.1"/>
    </source>
</evidence>
<dbReference type="CDD" id="cd06445">
    <property type="entry name" value="ATase"/>
    <property type="match status" value="1"/>
</dbReference>
<keyword evidence="5 10" id="KW-0808">Transferase</keyword>
<dbReference type="InterPro" id="IPR001497">
    <property type="entry name" value="MethylDNA_cys_MeTrfase_AS"/>
</dbReference>
<dbReference type="InterPro" id="IPR036217">
    <property type="entry name" value="MethylDNA_cys_MeTrfase_DNAb"/>
</dbReference>
<dbReference type="PROSITE" id="PS00374">
    <property type="entry name" value="MGMT"/>
    <property type="match status" value="1"/>
</dbReference>
<protein>
    <recommendedName>
        <fullName evidence="3">methylated-DNA--[protein]-cysteine S-methyltransferase</fullName>
        <ecNumber evidence="3">2.1.1.63</ecNumber>
    </recommendedName>
</protein>
<dbReference type="STRING" id="1094562.ME1_01225"/>
<dbReference type="SUPFAM" id="SSF53155">
    <property type="entry name" value="Methylated DNA-protein cysteine methyltransferase domain"/>
    <property type="match status" value="1"/>
</dbReference>
<dbReference type="HOGENOM" id="CLU_000445_52_2_5"/>
<dbReference type="Gene3D" id="1.10.10.10">
    <property type="entry name" value="Winged helix-like DNA-binding domain superfamily/Winged helix DNA-binding domain"/>
    <property type="match status" value="1"/>
</dbReference>
<comment type="caution">
    <text evidence="10">The sequence shown here is derived from an EMBL/GenBank/DDBJ whole genome shotgun (WGS) entry which is preliminary data.</text>
</comment>
<evidence type="ECO:0000256" key="4">
    <source>
        <dbReference type="ARBA" id="ARBA00022603"/>
    </source>
</evidence>
<dbReference type="Pfam" id="PF01035">
    <property type="entry name" value="DNA_binding_1"/>
    <property type="match status" value="1"/>
</dbReference>
<dbReference type="Proteomes" id="UP000002304">
    <property type="component" value="Unassembled WGS sequence"/>
</dbReference>
<dbReference type="AlphaFoldDB" id="J0ZHI7"/>
<evidence type="ECO:0000256" key="6">
    <source>
        <dbReference type="ARBA" id="ARBA00022763"/>
    </source>
</evidence>
<gene>
    <name evidence="10" type="ORF">ME1_01225</name>
</gene>
<dbReference type="EC" id="2.1.1.63" evidence="3"/>
<reference evidence="10 11" key="1">
    <citation type="submission" date="2012-03" db="EMBL/GenBank/DDBJ databases">
        <title>The Genome Sequence of Bartonella vinsonii subsp. arupensis OK-94-513.</title>
        <authorList>
            <consortium name="The Broad Institute Genome Sequencing Platform"/>
            <consortium name="The Broad Institute Genome Sequencing Center for Infectious Disease"/>
            <person name="Feldgarden M."/>
            <person name="Kirby J."/>
            <person name="Kosoy M."/>
            <person name="Birtles R."/>
            <person name="Probert W.S."/>
            <person name="Chiaraviglio L."/>
            <person name="Young S.K."/>
            <person name="Zeng Q."/>
            <person name="Gargeya S."/>
            <person name="Fitzgerald M."/>
            <person name="Haas B."/>
            <person name="Abouelleil A."/>
            <person name="Alvarado L."/>
            <person name="Arachchi H.M."/>
            <person name="Berlin A."/>
            <person name="Chapman S.B."/>
            <person name="Gearin G."/>
            <person name="Goldberg J."/>
            <person name="Griggs A."/>
            <person name="Gujja S."/>
            <person name="Hansen M."/>
            <person name="Heiman D."/>
            <person name="Howarth C."/>
            <person name="Larimer J."/>
            <person name="Lui A."/>
            <person name="MacDonald P.J.P."/>
            <person name="McCowen C."/>
            <person name="Montmayeur A."/>
            <person name="Murphy C."/>
            <person name="Neiman D."/>
            <person name="Pearson M."/>
            <person name="Priest M."/>
            <person name="Roberts A."/>
            <person name="Saif S."/>
            <person name="Shea T."/>
            <person name="Sisk P."/>
            <person name="Stolte C."/>
            <person name="Sykes S."/>
            <person name="Wortman J."/>
            <person name="Nusbaum C."/>
            <person name="Birren B."/>
        </authorList>
    </citation>
    <scope>NUCLEOTIDE SEQUENCE [LARGE SCALE GENOMIC DNA]</scope>
    <source>
        <strain evidence="10 11">OK-94-513</strain>
    </source>
</reference>
<dbReference type="PANTHER" id="PTHR10815:SF14">
    <property type="entry name" value="BIFUNCTIONAL TRANSCRIPTIONAL ACTIVATOR_DNA REPAIR ENZYME ADA"/>
    <property type="match status" value="1"/>
</dbReference>
<evidence type="ECO:0000256" key="5">
    <source>
        <dbReference type="ARBA" id="ARBA00022679"/>
    </source>
</evidence>
<dbReference type="EMBL" id="AILZ01000030">
    <property type="protein sequence ID" value="EJF87623.1"/>
    <property type="molecule type" value="Genomic_DNA"/>
</dbReference>
<evidence type="ECO:0000256" key="1">
    <source>
        <dbReference type="ARBA" id="ARBA00001286"/>
    </source>
</evidence>
<evidence type="ECO:0000313" key="11">
    <source>
        <dbReference type="Proteomes" id="UP000002304"/>
    </source>
</evidence>
<organism evidence="10 11">
    <name type="scientific">Bartonella vinsonii subsp. arupensis OK-94-513</name>
    <dbReference type="NCBI Taxonomy" id="1094562"/>
    <lineage>
        <taxon>Bacteria</taxon>
        <taxon>Pseudomonadati</taxon>
        <taxon>Pseudomonadota</taxon>
        <taxon>Alphaproteobacteria</taxon>
        <taxon>Hyphomicrobiales</taxon>
        <taxon>Bartonellaceae</taxon>
        <taxon>Bartonella</taxon>
    </lineage>
</organism>
<evidence type="ECO:0000256" key="8">
    <source>
        <dbReference type="ARBA" id="ARBA00049348"/>
    </source>
</evidence>
<dbReference type="SUPFAM" id="SSF46767">
    <property type="entry name" value="Methylated DNA-protein cysteine methyltransferase, C-terminal domain"/>
    <property type="match status" value="1"/>
</dbReference>
<dbReference type="InterPro" id="IPR036388">
    <property type="entry name" value="WH-like_DNA-bd_sf"/>
</dbReference>
<keyword evidence="6" id="KW-0227">DNA damage</keyword>
<comment type="catalytic activity">
    <reaction evidence="8">
        <text>a 6-O-methyl-2'-deoxyguanosine in DNA + L-cysteinyl-[protein] = S-methyl-L-cysteinyl-[protein] + a 2'-deoxyguanosine in DNA</text>
        <dbReference type="Rhea" id="RHEA:24000"/>
        <dbReference type="Rhea" id="RHEA-COMP:10131"/>
        <dbReference type="Rhea" id="RHEA-COMP:10132"/>
        <dbReference type="Rhea" id="RHEA-COMP:11367"/>
        <dbReference type="Rhea" id="RHEA-COMP:11368"/>
        <dbReference type="ChEBI" id="CHEBI:29950"/>
        <dbReference type="ChEBI" id="CHEBI:82612"/>
        <dbReference type="ChEBI" id="CHEBI:85445"/>
        <dbReference type="ChEBI" id="CHEBI:85448"/>
        <dbReference type="EC" id="2.1.1.63"/>
    </reaction>
</comment>
<dbReference type="PANTHER" id="PTHR10815">
    <property type="entry name" value="METHYLATED-DNA--PROTEIN-CYSTEINE METHYLTRANSFERASE"/>
    <property type="match status" value="1"/>
</dbReference>
<dbReference type="NCBIfam" id="TIGR00589">
    <property type="entry name" value="ogt"/>
    <property type="match status" value="1"/>
</dbReference>
<dbReference type="RefSeq" id="WP_004864719.1">
    <property type="nucleotide sequence ID" value="NZ_CADEAE010000002.1"/>
</dbReference>
<comment type="similarity">
    <text evidence="2">Belongs to the MGMT family.</text>
</comment>
<name>J0ZHI7_BARVI</name>
<comment type="catalytic activity">
    <reaction evidence="1">
        <text>a 4-O-methyl-thymidine in DNA + L-cysteinyl-[protein] = a thymidine in DNA + S-methyl-L-cysteinyl-[protein]</text>
        <dbReference type="Rhea" id="RHEA:53428"/>
        <dbReference type="Rhea" id="RHEA-COMP:10131"/>
        <dbReference type="Rhea" id="RHEA-COMP:10132"/>
        <dbReference type="Rhea" id="RHEA-COMP:13555"/>
        <dbReference type="Rhea" id="RHEA-COMP:13556"/>
        <dbReference type="ChEBI" id="CHEBI:29950"/>
        <dbReference type="ChEBI" id="CHEBI:82612"/>
        <dbReference type="ChEBI" id="CHEBI:137386"/>
        <dbReference type="ChEBI" id="CHEBI:137387"/>
        <dbReference type="EC" id="2.1.1.63"/>
    </reaction>
</comment>
<dbReference type="GO" id="GO:0032259">
    <property type="term" value="P:methylation"/>
    <property type="evidence" value="ECO:0007669"/>
    <property type="project" value="UniProtKB-KW"/>
</dbReference>
<keyword evidence="7" id="KW-0234">DNA repair</keyword>
<evidence type="ECO:0000256" key="3">
    <source>
        <dbReference type="ARBA" id="ARBA00011918"/>
    </source>
</evidence>
<evidence type="ECO:0000256" key="7">
    <source>
        <dbReference type="ARBA" id="ARBA00023204"/>
    </source>
</evidence>
<feature type="domain" description="Methylated-DNA-[protein]-cysteine S-methyltransferase DNA binding" evidence="9">
    <location>
        <begin position="92"/>
        <end position="170"/>
    </location>
</feature>
<dbReference type="GO" id="GO:0006281">
    <property type="term" value="P:DNA repair"/>
    <property type="evidence" value="ECO:0007669"/>
    <property type="project" value="UniProtKB-KW"/>
</dbReference>
<evidence type="ECO:0000256" key="2">
    <source>
        <dbReference type="ARBA" id="ARBA00008711"/>
    </source>
</evidence>
<evidence type="ECO:0000259" key="9">
    <source>
        <dbReference type="Pfam" id="PF01035"/>
    </source>
</evidence>
<dbReference type="InterPro" id="IPR036631">
    <property type="entry name" value="MGMT_N_sf"/>
</dbReference>
<sequence length="200" mass="23013">MLKISSPKIFCLKNVSIGGLLVAKSQKGICNIALGNTTEQLLQEFTDRFGNVKHVDDDNKFKREVAHIVTMIETPKLARKYDFSLDINGTVFQQKVWTVLCEVPCGETISYEVLAQRIGMPNAFRAVANACARNELALIIPCHRVVRKDGFISGYRWGVWRKQILLQREKKKNLTLFDWHCNGYSCTFHFFRNNFKFSFV</sequence>
<keyword evidence="4 10" id="KW-0489">Methyltransferase</keyword>
<dbReference type="Gene3D" id="3.30.160.70">
    <property type="entry name" value="Methylated DNA-protein cysteine methyltransferase domain"/>
    <property type="match status" value="1"/>
</dbReference>
<dbReference type="InterPro" id="IPR014048">
    <property type="entry name" value="MethylDNA_cys_MeTrfase_DNA-bd"/>
</dbReference>
<proteinExistence type="inferred from homology"/>
<accession>J0ZHI7</accession>
<dbReference type="FunFam" id="1.10.10.10:FF:000214">
    <property type="entry name" value="Methylated-DNA--protein-cysteine methyltransferase"/>
    <property type="match status" value="1"/>
</dbReference>